<evidence type="ECO:0000256" key="1">
    <source>
        <dbReference type="SAM" id="MobiDB-lite"/>
    </source>
</evidence>
<feature type="region of interest" description="Disordered" evidence="1">
    <location>
        <begin position="344"/>
        <end position="376"/>
    </location>
</feature>
<sequence>MCLMRSPTRLRIKHLPQNPCLEFWPRRTRPLRIDCLVNDVRFHIIVDPKDLQMSRENPFYYEYLEKICSPRDAEQREEEATEGQKLVGKEEKKKQSQDKDSAVDMSADEDSNQDQDSGSAAVELRNWILSAFGNVTAEWAPADREPVESTLYEWYHGPTYFYSLQIKNKLEACIEKLVPRLKMPKYVQSIDVPWINANDLIVQYENIYFFKPAVPDEPGPVKREISILPKLAELDLDIKVPQLLCFVSVHNSKTETIGFLLLNIDSPEPLTKLLKSNNFMVDANDALWIIDFGGSYTNGWVDPGLSETREGDYMGLGKVVQALEDPDGETFGPEETAREVFVTEMPRKSGEKRERGEEGETKQIGGKMLKEDEGEK</sequence>
<reference evidence="2" key="1">
    <citation type="journal article" date="2020" name="Stud. Mycol.">
        <title>101 Dothideomycetes genomes: a test case for predicting lifestyles and emergence of pathogens.</title>
        <authorList>
            <person name="Haridas S."/>
            <person name="Albert R."/>
            <person name="Binder M."/>
            <person name="Bloem J."/>
            <person name="Labutti K."/>
            <person name="Salamov A."/>
            <person name="Andreopoulos B."/>
            <person name="Baker S."/>
            <person name="Barry K."/>
            <person name="Bills G."/>
            <person name="Bluhm B."/>
            <person name="Cannon C."/>
            <person name="Castanera R."/>
            <person name="Culley D."/>
            <person name="Daum C."/>
            <person name="Ezra D."/>
            <person name="Gonzalez J."/>
            <person name="Henrissat B."/>
            <person name="Kuo A."/>
            <person name="Liang C."/>
            <person name="Lipzen A."/>
            <person name="Lutzoni F."/>
            <person name="Magnuson J."/>
            <person name="Mondo S."/>
            <person name="Nolan M."/>
            <person name="Ohm R."/>
            <person name="Pangilinan J."/>
            <person name="Park H.-J."/>
            <person name="Ramirez L."/>
            <person name="Alfaro M."/>
            <person name="Sun H."/>
            <person name="Tritt A."/>
            <person name="Yoshinaga Y."/>
            <person name="Zwiers L.-H."/>
            <person name="Turgeon B."/>
            <person name="Goodwin S."/>
            <person name="Spatafora J."/>
            <person name="Crous P."/>
            <person name="Grigoriev I."/>
        </authorList>
    </citation>
    <scope>NUCLEOTIDE SEQUENCE</scope>
    <source>
        <strain evidence="2">HMLAC05119</strain>
    </source>
</reference>
<evidence type="ECO:0000313" key="2">
    <source>
        <dbReference type="EMBL" id="KAF1919373.1"/>
    </source>
</evidence>
<organism evidence="2 3">
    <name type="scientific">Ampelomyces quisqualis</name>
    <name type="common">Powdery mildew agent</name>
    <dbReference type="NCBI Taxonomy" id="50730"/>
    <lineage>
        <taxon>Eukaryota</taxon>
        <taxon>Fungi</taxon>
        <taxon>Dikarya</taxon>
        <taxon>Ascomycota</taxon>
        <taxon>Pezizomycotina</taxon>
        <taxon>Dothideomycetes</taxon>
        <taxon>Pleosporomycetidae</taxon>
        <taxon>Pleosporales</taxon>
        <taxon>Pleosporineae</taxon>
        <taxon>Phaeosphaeriaceae</taxon>
        <taxon>Ampelomyces</taxon>
    </lineage>
</organism>
<dbReference type="EMBL" id="ML979133">
    <property type="protein sequence ID" value="KAF1919373.1"/>
    <property type="molecule type" value="Genomic_DNA"/>
</dbReference>
<protein>
    <submittedName>
        <fullName evidence="2">Uncharacterized protein</fullName>
    </submittedName>
</protein>
<feature type="region of interest" description="Disordered" evidence="1">
    <location>
        <begin position="74"/>
        <end position="117"/>
    </location>
</feature>
<accession>A0A6A5QV69</accession>
<dbReference type="Proteomes" id="UP000800096">
    <property type="component" value="Unassembled WGS sequence"/>
</dbReference>
<evidence type="ECO:0000313" key="3">
    <source>
        <dbReference type="Proteomes" id="UP000800096"/>
    </source>
</evidence>
<feature type="compositionally biased region" description="Basic and acidic residues" evidence="1">
    <location>
        <begin position="345"/>
        <end position="361"/>
    </location>
</feature>
<dbReference type="OrthoDB" id="4062651at2759"/>
<keyword evidence="3" id="KW-1185">Reference proteome</keyword>
<name>A0A6A5QV69_AMPQU</name>
<gene>
    <name evidence="2" type="ORF">BDU57DRAFT_568919</name>
</gene>
<feature type="compositionally biased region" description="Basic and acidic residues" evidence="1">
    <location>
        <begin position="87"/>
        <end position="102"/>
    </location>
</feature>
<dbReference type="AlphaFoldDB" id="A0A6A5QV69"/>
<proteinExistence type="predicted"/>